<dbReference type="Proteomes" id="UP000027135">
    <property type="component" value="Unassembled WGS sequence"/>
</dbReference>
<organism evidence="1 2">
    <name type="scientific">Zootermopsis nevadensis</name>
    <name type="common">Dampwood termite</name>
    <dbReference type="NCBI Taxonomy" id="136037"/>
    <lineage>
        <taxon>Eukaryota</taxon>
        <taxon>Metazoa</taxon>
        <taxon>Ecdysozoa</taxon>
        <taxon>Arthropoda</taxon>
        <taxon>Hexapoda</taxon>
        <taxon>Insecta</taxon>
        <taxon>Pterygota</taxon>
        <taxon>Neoptera</taxon>
        <taxon>Polyneoptera</taxon>
        <taxon>Dictyoptera</taxon>
        <taxon>Blattodea</taxon>
        <taxon>Blattoidea</taxon>
        <taxon>Termitoidae</taxon>
        <taxon>Termopsidae</taxon>
        <taxon>Zootermopsis</taxon>
    </lineage>
</organism>
<keyword evidence="2" id="KW-1185">Reference proteome</keyword>
<dbReference type="AlphaFoldDB" id="A0A067QHD2"/>
<evidence type="ECO:0000313" key="1">
    <source>
        <dbReference type="EMBL" id="KDR00760.1"/>
    </source>
</evidence>
<evidence type="ECO:0000313" key="2">
    <source>
        <dbReference type="Proteomes" id="UP000027135"/>
    </source>
</evidence>
<name>A0A067QHD2_ZOONE</name>
<dbReference type="EMBL" id="KK853675">
    <property type="protein sequence ID" value="KDR00760.1"/>
    <property type="molecule type" value="Genomic_DNA"/>
</dbReference>
<accession>A0A067QHD2</accession>
<gene>
    <name evidence="1" type="ORF">L798_04793</name>
</gene>
<proteinExistence type="predicted"/>
<dbReference type="InParanoid" id="A0A067QHD2"/>
<sequence>MENDARGLDKMKGRKCEEGSFEICYENEDKSYKSEWHWQKETTERRIEDKDIMRRKKICNKGDRGMENVRCYDKRKK</sequence>
<protein>
    <submittedName>
        <fullName evidence="1">Uncharacterized protein</fullName>
    </submittedName>
</protein>
<reference evidence="1 2" key="1">
    <citation type="journal article" date="2014" name="Nat. Commun.">
        <title>Molecular traces of alternative social organization in a termite genome.</title>
        <authorList>
            <person name="Terrapon N."/>
            <person name="Li C."/>
            <person name="Robertson H.M."/>
            <person name="Ji L."/>
            <person name="Meng X."/>
            <person name="Booth W."/>
            <person name="Chen Z."/>
            <person name="Childers C.P."/>
            <person name="Glastad K.M."/>
            <person name="Gokhale K."/>
            <person name="Gowin J."/>
            <person name="Gronenberg W."/>
            <person name="Hermansen R.A."/>
            <person name="Hu H."/>
            <person name="Hunt B.G."/>
            <person name="Huylmans A.K."/>
            <person name="Khalil S.M."/>
            <person name="Mitchell R.D."/>
            <person name="Munoz-Torres M.C."/>
            <person name="Mustard J.A."/>
            <person name="Pan H."/>
            <person name="Reese J.T."/>
            <person name="Scharf M.E."/>
            <person name="Sun F."/>
            <person name="Vogel H."/>
            <person name="Xiao J."/>
            <person name="Yang W."/>
            <person name="Yang Z."/>
            <person name="Yang Z."/>
            <person name="Zhou J."/>
            <person name="Zhu J."/>
            <person name="Brent C.S."/>
            <person name="Elsik C.G."/>
            <person name="Goodisman M.A."/>
            <person name="Liberles D.A."/>
            <person name="Roe R.M."/>
            <person name="Vargo E.L."/>
            <person name="Vilcinskas A."/>
            <person name="Wang J."/>
            <person name="Bornberg-Bauer E."/>
            <person name="Korb J."/>
            <person name="Zhang G."/>
            <person name="Liebig J."/>
        </authorList>
    </citation>
    <scope>NUCLEOTIDE SEQUENCE [LARGE SCALE GENOMIC DNA]</scope>
    <source>
        <tissue evidence="1">Whole organism</tissue>
    </source>
</reference>